<dbReference type="Gene3D" id="3.40.50.10800">
    <property type="entry name" value="NadA-like"/>
    <property type="match status" value="3"/>
</dbReference>
<evidence type="ECO:0000256" key="9">
    <source>
        <dbReference type="HAMAP-Rule" id="MF_00568"/>
    </source>
</evidence>
<evidence type="ECO:0000256" key="3">
    <source>
        <dbReference type="ARBA" id="ARBA00022485"/>
    </source>
</evidence>
<dbReference type="AlphaFoldDB" id="A0A1V4QGU4"/>
<feature type="binding site" evidence="9">
    <location>
        <position position="20"/>
    </location>
    <ligand>
        <name>iminosuccinate</name>
        <dbReference type="ChEBI" id="CHEBI:77875"/>
    </ligand>
</feature>
<evidence type="ECO:0000256" key="6">
    <source>
        <dbReference type="ARBA" id="ARBA00022723"/>
    </source>
</evidence>
<evidence type="ECO:0000256" key="8">
    <source>
        <dbReference type="ARBA" id="ARBA00023014"/>
    </source>
</evidence>
<dbReference type="EC" id="2.5.1.72" evidence="2 9"/>
<evidence type="ECO:0000256" key="1">
    <source>
        <dbReference type="ARBA" id="ARBA00005065"/>
    </source>
</evidence>
<comment type="cofactor">
    <cofactor evidence="9">
        <name>[4Fe-4S] cluster</name>
        <dbReference type="ChEBI" id="CHEBI:49883"/>
    </cofactor>
    <text evidence="9">Binds 1 [4Fe-4S] cluster per subunit.</text>
</comment>
<comment type="pathway">
    <text evidence="1 9">Cofactor biosynthesis; NAD(+) biosynthesis; quinolinate from iminoaspartate: step 1/1.</text>
</comment>
<dbReference type="SUPFAM" id="SSF142754">
    <property type="entry name" value="NadA-like"/>
    <property type="match status" value="1"/>
</dbReference>
<keyword evidence="4 9" id="KW-0662">Pyridine nucleotide biosynthesis</keyword>
<proteinExistence type="inferred from homology"/>
<feature type="binding site" evidence="9">
    <location>
        <begin position="193"/>
        <end position="195"/>
    </location>
    <ligand>
        <name>iminosuccinate</name>
        <dbReference type="ChEBI" id="CHEBI:77875"/>
    </ligand>
</feature>
<comment type="function">
    <text evidence="9">Catalyzes the condensation of iminoaspartate with dihydroxyacetone phosphate to form quinolinate.</text>
</comment>
<dbReference type="GO" id="GO:0008987">
    <property type="term" value="F:quinolinate synthetase A activity"/>
    <property type="evidence" value="ECO:0007669"/>
    <property type="project" value="UniProtKB-UniRule"/>
</dbReference>
<feature type="binding site" evidence="9">
    <location>
        <position position="125"/>
    </location>
    <ligand>
        <name>iminosuccinate</name>
        <dbReference type="ChEBI" id="CHEBI:77875"/>
    </ligand>
</feature>
<organism evidence="10 11">
    <name type="scientific">candidate division WOR-3 bacterium 4484_100</name>
    <dbReference type="NCBI Taxonomy" id="1936077"/>
    <lineage>
        <taxon>Bacteria</taxon>
        <taxon>Bacteria division WOR-3</taxon>
    </lineage>
</organism>
<dbReference type="HAMAP" id="MF_00568">
    <property type="entry name" value="NadA_type2"/>
    <property type="match status" value="1"/>
</dbReference>
<dbReference type="Pfam" id="PF02445">
    <property type="entry name" value="NadA"/>
    <property type="match status" value="1"/>
</dbReference>
<dbReference type="UniPathway" id="UPA00253">
    <property type="reaction ID" value="UER00327"/>
</dbReference>
<evidence type="ECO:0000313" key="11">
    <source>
        <dbReference type="Proteomes" id="UP000191663"/>
    </source>
</evidence>
<keyword evidence="6 9" id="KW-0479">Metal-binding</keyword>
<dbReference type="InterPro" id="IPR003473">
    <property type="entry name" value="NadA"/>
</dbReference>
<keyword evidence="9" id="KW-0963">Cytoplasm</keyword>
<evidence type="ECO:0000256" key="4">
    <source>
        <dbReference type="ARBA" id="ARBA00022642"/>
    </source>
</evidence>
<dbReference type="GO" id="GO:0051539">
    <property type="term" value="F:4 iron, 4 sulfur cluster binding"/>
    <property type="evidence" value="ECO:0007669"/>
    <property type="project" value="UniProtKB-KW"/>
</dbReference>
<protein>
    <recommendedName>
        <fullName evidence="2 9">Quinolinate synthase</fullName>
        <ecNumber evidence="2 9">2.5.1.72</ecNumber>
    </recommendedName>
</protein>
<keyword evidence="7 9" id="KW-0408">Iron</keyword>
<dbReference type="GO" id="GO:0046872">
    <property type="term" value="F:metal ion binding"/>
    <property type="evidence" value="ECO:0007669"/>
    <property type="project" value="UniProtKB-KW"/>
</dbReference>
<reference evidence="11" key="1">
    <citation type="submission" date="2017-01" db="EMBL/GenBank/DDBJ databases">
        <title>Novel pathways for hydrocarbon cycling and metabolic interdependencies in hydrothermal sediment communities.</title>
        <authorList>
            <person name="Dombrowski N."/>
            <person name="Seitz K."/>
            <person name="Teske A."/>
            <person name="Baker B."/>
        </authorList>
    </citation>
    <scope>NUCLEOTIDE SEQUENCE [LARGE SCALE GENOMIC DNA]</scope>
</reference>
<keyword evidence="5 9" id="KW-0808">Transferase</keyword>
<dbReference type="GO" id="GO:0005829">
    <property type="term" value="C:cytosol"/>
    <property type="evidence" value="ECO:0007669"/>
    <property type="project" value="TreeGrafter"/>
</dbReference>
<evidence type="ECO:0000313" key="10">
    <source>
        <dbReference type="EMBL" id="OPX18579.1"/>
    </source>
</evidence>
<keyword evidence="8 9" id="KW-0411">Iron-sulfur</keyword>
<evidence type="ECO:0000256" key="2">
    <source>
        <dbReference type="ARBA" id="ARBA00012669"/>
    </source>
</evidence>
<dbReference type="Proteomes" id="UP000191663">
    <property type="component" value="Unassembled WGS sequence"/>
</dbReference>
<dbReference type="NCBIfam" id="NF006878">
    <property type="entry name" value="PRK09375.1-2"/>
    <property type="match status" value="1"/>
</dbReference>
<dbReference type="InterPro" id="IPR023066">
    <property type="entry name" value="Quinolinate_synth_type2"/>
</dbReference>
<gene>
    <name evidence="9" type="primary">nadA</name>
    <name evidence="10" type="ORF">BXT86_00500</name>
</gene>
<comment type="subcellular location">
    <subcellularLocation>
        <location evidence="9">Cytoplasm</location>
    </subcellularLocation>
</comment>
<dbReference type="GO" id="GO:0034628">
    <property type="term" value="P:'de novo' NAD+ biosynthetic process from L-aspartate"/>
    <property type="evidence" value="ECO:0007669"/>
    <property type="project" value="TreeGrafter"/>
</dbReference>
<dbReference type="EMBL" id="MUKB01000006">
    <property type="protein sequence ID" value="OPX18579.1"/>
    <property type="molecule type" value="Genomic_DNA"/>
</dbReference>
<evidence type="ECO:0000256" key="7">
    <source>
        <dbReference type="ARBA" id="ARBA00023004"/>
    </source>
</evidence>
<sequence length="301" mass="33753">MMIEEIRRLKKELNAVILAHNYQVPEVQDIADFVGDSLDLAKKGAETEASIIVFCGVRFMAESAKILAPEKTVLLPVRDAGCALADMVDEDNLKRLKMENPDAATVCYVNTTARTKALCDYCCTSANALAVVQSIPEKKIIFAPDQNLGHWVKSQTDKEIILYPGFCYVHKKIKKETILKIKGVYPDAEVLIHPEVDPKTLELADYVLSTNGMVKRVKESRSKRFIIGTESGLIHRLKKENPEKEFFSAGNALVCIDMKKIGLGDILWALTKKEYEIEVEPEIIEKAKAALQKMVEIQRDT</sequence>
<feature type="binding site" evidence="9">
    <location>
        <position position="255"/>
    </location>
    <ligand>
        <name>[4Fe-4S] cluster</name>
        <dbReference type="ChEBI" id="CHEBI:49883"/>
    </ligand>
</feature>
<dbReference type="PANTHER" id="PTHR30573:SF0">
    <property type="entry name" value="QUINOLINATE SYNTHASE, CHLOROPLASTIC"/>
    <property type="match status" value="1"/>
</dbReference>
<feature type="binding site" evidence="9">
    <location>
        <begin position="108"/>
        <end position="110"/>
    </location>
    <ligand>
        <name>iminosuccinate</name>
        <dbReference type="ChEBI" id="CHEBI:77875"/>
    </ligand>
</feature>
<feature type="binding site" evidence="9">
    <location>
        <position position="210"/>
    </location>
    <ligand>
        <name>iminosuccinate</name>
        <dbReference type="ChEBI" id="CHEBI:77875"/>
    </ligand>
</feature>
<dbReference type="PANTHER" id="PTHR30573">
    <property type="entry name" value="QUINOLINATE SYNTHETASE A"/>
    <property type="match status" value="1"/>
</dbReference>
<feature type="binding site" evidence="9">
    <location>
        <position position="82"/>
    </location>
    <ligand>
        <name>[4Fe-4S] cluster</name>
        <dbReference type="ChEBI" id="CHEBI:49883"/>
    </ligand>
</feature>
<comment type="similarity">
    <text evidence="9">Belongs to the quinolinate synthase family. Type 2 subfamily.</text>
</comment>
<feature type="binding site" evidence="9">
    <location>
        <position position="167"/>
    </location>
    <ligand>
        <name>[4Fe-4S] cluster</name>
        <dbReference type="ChEBI" id="CHEBI:49883"/>
    </ligand>
</feature>
<name>A0A1V4QGU4_UNCW3</name>
<evidence type="ECO:0000256" key="5">
    <source>
        <dbReference type="ARBA" id="ARBA00022679"/>
    </source>
</evidence>
<comment type="catalytic activity">
    <reaction evidence="9">
        <text>iminosuccinate + dihydroxyacetone phosphate = quinolinate + phosphate + 2 H2O + H(+)</text>
        <dbReference type="Rhea" id="RHEA:25888"/>
        <dbReference type="ChEBI" id="CHEBI:15377"/>
        <dbReference type="ChEBI" id="CHEBI:15378"/>
        <dbReference type="ChEBI" id="CHEBI:29959"/>
        <dbReference type="ChEBI" id="CHEBI:43474"/>
        <dbReference type="ChEBI" id="CHEBI:57642"/>
        <dbReference type="ChEBI" id="CHEBI:77875"/>
        <dbReference type="EC" id="2.5.1.72"/>
    </reaction>
</comment>
<dbReference type="InterPro" id="IPR036094">
    <property type="entry name" value="NadA_sf"/>
</dbReference>
<dbReference type="NCBIfam" id="TIGR00550">
    <property type="entry name" value="nadA"/>
    <property type="match status" value="1"/>
</dbReference>
<feature type="binding site" evidence="9">
    <location>
        <position position="37"/>
    </location>
    <ligand>
        <name>iminosuccinate</name>
        <dbReference type="ChEBI" id="CHEBI:77875"/>
    </ligand>
</feature>
<comment type="caution">
    <text evidence="10">The sequence shown here is derived from an EMBL/GenBank/DDBJ whole genome shotgun (WGS) entry which is preliminary data.</text>
</comment>
<accession>A0A1V4QGU4</accession>
<keyword evidence="3 9" id="KW-0004">4Fe-4S</keyword>